<dbReference type="PANTHER" id="PTHR24064">
    <property type="entry name" value="SOLUTE CARRIER FAMILY 22 MEMBER"/>
    <property type="match status" value="1"/>
</dbReference>
<feature type="transmembrane region" description="Helical" evidence="6">
    <location>
        <begin position="194"/>
        <end position="216"/>
    </location>
</feature>
<dbReference type="SUPFAM" id="SSF103473">
    <property type="entry name" value="MFS general substrate transporter"/>
    <property type="match status" value="1"/>
</dbReference>
<dbReference type="InterPro" id="IPR005828">
    <property type="entry name" value="MFS_sugar_transport-like"/>
</dbReference>
<feature type="domain" description="Major facilitator superfamily (MFS) profile" evidence="7">
    <location>
        <begin position="87"/>
        <end position="553"/>
    </location>
</feature>
<evidence type="ECO:0000313" key="9">
    <source>
        <dbReference type="Proteomes" id="UP001153269"/>
    </source>
</evidence>
<evidence type="ECO:0000256" key="6">
    <source>
        <dbReference type="SAM" id="Phobius"/>
    </source>
</evidence>
<dbReference type="GO" id="GO:0016020">
    <property type="term" value="C:membrane"/>
    <property type="evidence" value="ECO:0007669"/>
    <property type="project" value="UniProtKB-SubCell"/>
</dbReference>
<feature type="transmembrane region" description="Helical" evidence="6">
    <location>
        <begin position="528"/>
        <end position="548"/>
    </location>
</feature>
<evidence type="ECO:0000313" key="8">
    <source>
        <dbReference type="EMBL" id="CAB1414056.1"/>
    </source>
</evidence>
<feature type="transmembrane region" description="Helical" evidence="6">
    <location>
        <begin position="17"/>
        <end position="41"/>
    </location>
</feature>
<protein>
    <recommendedName>
        <fullName evidence="7">Major facilitator superfamily (MFS) profile domain-containing protein</fullName>
    </recommendedName>
</protein>
<dbReference type="Proteomes" id="UP001153269">
    <property type="component" value="Unassembled WGS sequence"/>
</dbReference>
<feature type="transmembrane region" description="Helical" evidence="6">
    <location>
        <begin position="369"/>
        <end position="391"/>
    </location>
</feature>
<keyword evidence="9" id="KW-1185">Reference proteome</keyword>
<feature type="transmembrane region" description="Helical" evidence="6">
    <location>
        <begin position="337"/>
        <end position="357"/>
    </location>
</feature>
<dbReference type="Pfam" id="PF00083">
    <property type="entry name" value="Sugar_tr"/>
    <property type="match status" value="1"/>
</dbReference>
<comment type="caution">
    <text evidence="8">The sequence shown here is derived from an EMBL/GenBank/DDBJ whole genome shotgun (WGS) entry which is preliminary data.</text>
</comment>
<evidence type="ECO:0000256" key="2">
    <source>
        <dbReference type="ARBA" id="ARBA00022692"/>
    </source>
</evidence>
<evidence type="ECO:0000259" key="7">
    <source>
        <dbReference type="PROSITE" id="PS50850"/>
    </source>
</evidence>
<dbReference type="Gene3D" id="1.20.1250.20">
    <property type="entry name" value="MFS general substrate transporter like domains"/>
    <property type="match status" value="1"/>
</dbReference>
<feature type="region of interest" description="Disordered" evidence="5">
    <location>
        <begin position="582"/>
        <end position="602"/>
    </location>
</feature>
<evidence type="ECO:0000256" key="4">
    <source>
        <dbReference type="ARBA" id="ARBA00023136"/>
    </source>
</evidence>
<evidence type="ECO:0000256" key="5">
    <source>
        <dbReference type="SAM" id="MobiDB-lite"/>
    </source>
</evidence>
<dbReference type="InterPro" id="IPR036259">
    <property type="entry name" value="MFS_trans_sf"/>
</dbReference>
<keyword evidence="4 6" id="KW-0472">Membrane</keyword>
<keyword evidence="2 6" id="KW-0812">Transmembrane</keyword>
<dbReference type="InterPro" id="IPR020846">
    <property type="entry name" value="MFS_dom"/>
</dbReference>
<dbReference type="AlphaFoldDB" id="A0A9N7TK96"/>
<proteinExistence type="predicted"/>
<evidence type="ECO:0000256" key="1">
    <source>
        <dbReference type="ARBA" id="ARBA00004141"/>
    </source>
</evidence>
<organism evidence="8 9">
    <name type="scientific">Pleuronectes platessa</name>
    <name type="common">European plaice</name>
    <dbReference type="NCBI Taxonomy" id="8262"/>
    <lineage>
        <taxon>Eukaryota</taxon>
        <taxon>Metazoa</taxon>
        <taxon>Chordata</taxon>
        <taxon>Craniata</taxon>
        <taxon>Vertebrata</taxon>
        <taxon>Euteleostomi</taxon>
        <taxon>Actinopterygii</taxon>
        <taxon>Neopterygii</taxon>
        <taxon>Teleostei</taxon>
        <taxon>Neoteleostei</taxon>
        <taxon>Acanthomorphata</taxon>
        <taxon>Carangaria</taxon>
        <taxon>Pleuronectiformes</taxon>
        <taxon>Pleuronectoidei</taxon>
        <taxon>Pleuronectidae</taxon>
        <taxon>Pleuronectes</taxon>
    </lineage>
</organism>
<dbReference type="EMBL" id="CADEAL010000085">
    <property type="protein sequence ID" value="CAB1414056.1"/>
    <property type="molecule type" value="Genomic_DNA"/>
</dbReference>
<comment type="subcellular location">
    <subcellularLocation>
        <location evidence="1">Membrane</location>
        <topology evidence="1">Multi-pass membrane protein</topology>
    </subcellularLocation>
</comment>
<accession>A0A9N7TK96</accession>
<dbReference type="PROSITE" id="PS00216">
    <property type="entry name" value="SUGAR_TRANSPORT_1"/>
    <property type="match status" value="1"/>
</dbReference>
<feature type="region of interest" description="Disordered" evidence="5">
    <location>
        <begin position="491"/>
        <end position="519"/>
    </location>
</feature>
<dbReference type="InterPro" id="IPR005829">
    <property type="entry name" value="Sugar_transporter_CS"/>
</dbReference>
<feature type="compositionally biased region" description="Basic and acidic residues" evidence="5">
    <location>
        <begin position="494"/>
        <end position="515"/>
    </location>
</feature>
<name>A0A9N7TK96_PLEPL</name>
<feature type="transmembrane region" description="Helical" evidence="6">
    <location>
        <begin position="255"/>
        <end position="276"/>
    </location>
</feature>
<dbReference type="PROSITE" id="PS50850">
    <property type="entry name" value="MFS"/>
    <property type="match status" value="1"/>
</dbReference>
<gene>
    <name evidence="8" type="ORF">PLEPLA_LOCUS1759</name>
</gene>
<feature type="transmembrane region" description="Helical" evidence="6">
    <location>
        <begin position="228"/>
        <end position="249"/>
    </location>
</feature>
<feature type="transmembrane region" description="Helical" evidence="6">
    <location>
        <begin position="171"/>
        <end position="188"/>
    </location>
</feature>
<evidence type="ECO:0000256" key="3">
    <source>
        <dbReference type="ARBA" id="ARBA00022989"/>
    </source>
</evidence>
<keyword evidence="3 6" id="KW-1133">Transmembrane helix</keyword>
<sequence length="602" mass="67618">MGDYDEDTAFLGQTGPYFWTTFFLLNTVFVSTGFNGLYIVFIGAAPKHHCLIPDVNLTEEWRDAVVPFRIVDGEAVPSQCSRYKLDVVRNLSAEGYIPGRDVNLTNLEVEGCLDGWNYSKEIYLSNIVTEWDLVCDNKWKVPFASSTLFVGYLVGSLISGQLSDRFGRKKVVFVSLAAQCIAVMLQSFSSSWRMFCIMFLFVGASQISLYISAFVLGTEVLSKTMRVLFTTLGAFLFYCIGYMTLPWIAYGIREWRTLLAVLSATSVVYIPLWWFIPESPRWLITQGRVEEAEEIVREAARKNKVEAPVVIFKQSQRHGMAPFKSYTMLDILRSKNLRCITLMCLLLWMAINMGYFGLSLNTSNLSGNPFMNCFLSATTEVPAYVVSTVLLKRCPRRALLSSFLIIGGGVLLLIQFIPDTLQHVALALEMTGKFGFTMAFSIVYIYTAEIYPTVLRNVGMGMCSSAARIGSITAPYVIYLDRFPYRWGRSKKRRQEEGGRNKKRRQEAGGREGGIRRGGRRAGSYNKVLPYILMGSLTIAASVVNFFLPETFNKDLPETVEQMQECQGLCYGPTKKKYVENGGTGNAPLQHEAKSDVPTLNV</sequence>
<feature type="transmembrane region" description="Helical" evidence="6">
    <location>
        <begin position="398"/>
        <end position="418"/>
    </location>
</feature>
<reference evidence="8" key="1">
    <citation type="submission" date="2020-03" db="EMBL/GenBank/DDBJ databases">
        <authorList>
            <person name="Weist P."/>
        </authorList>
    </citation>
    <scope>NUCLEOTIDE SEQUENCE</scope>
</reference>
<dbReference type="GO" id="GO:0022857">
    <property type="term" value="F:transmembrane transporter activity"/>
    <property type="evidence" value="ECO:0007669"/>
    <property type="project" value="InterPro"/>
</dbReference>